<feature type="transmembrane region" description="Helical" evidence="2">
    <location>
        <begin position="93"/>
        <end position="113"/>
    </location>
</feature>
<organism evidence="3 4">
    <name type="scientific">Nocardioides panzhihuensis</name>
    <dbReference type="NCBI Taxonomy" id="860243"/>
    <lineage>
        <taxon>Bacteria</taxon>
        <taxon>Bacillati</taxon>
        <taxon>Actinomycetota</taxon>
        <taxon>Actinomycetes</taxon>
        <taxon>Propionibacteriales</taxon>
        <taxon>Nocardioidaceae</taxon>
        <taxon>Nocardioides</taxon>
    </lineage>
</organism>
<keyword evidence="2" id="KW-0812">Transmembrane</keyword>
<dbReference type="RefSeq" id="WP_179659718.1">
    <property type="nucleotide sequence ID" value="NZ_JACBZR010000001.1"/>
</dbReference>
<keyword evidence="4" id="KW-1185">Reference proteome</keyword>
<evidence type="ECO:0000256" key="1">
    <source>
        <dbReference type="SAM" id="MobiDB-lite"/>
    </source>
</evidence>
<gene>
    <name evidence="3" type="ORF">BJ988_004057</name>
</gene>
<comment type="caution">
    <text evidence="3">The sequence shown here is derived from an EMBL/GenBank/DDBJ whole genome shotgun (WGS) entry which is preliminary data.</text>
</comment>
<dbReference type="AlphaFoldDB" id="A0A7Z0DPJ8"/>
<keyword evidence="2" id="KW-1133">Transmembrane helix</keyword>
<dbReference type="EMBL" id="JACBZR010000001">
    <property type="protein sequence ID" value="NYI79409.1"/>
    <property type="molecule type" value="Genomic_DNA"/>
</dbReference>
<evidence type="ECO:0008006" key="5">
    <source>
        <dbReference type="Google" id="ProtNLM"/>
    </source>
</evidence>
<protein>
    <recommendedName>
        <fullName evidence="5">DUF2530 domain-containing protein</fullName>
    </recommendedName>
</protein>
<name>A0A7Z0DPJ8_9ACTN</name>
<proteinExistence type="predicted"/>
<evidence type="ECO:0000313" key="4">
    <source>
        <dbReference type="Proteomes" id="UP000564496"/>
    </source>
</evidence>
<dbReference type="Proteomes" id="UP000564496">
    <property type="component" value="Unassembled WGS sequence"/>
</dbReference>
<feature type="region of interest" description="Disordered" evidence="1">
    <location>
        <begin position="1"/>
        <end position="53"/>
    </location>
</feature>
<evidence type="ECO:0000313" key="3">
    <source>
        <dbReference type="EMBL" id="NYI79409.1"/>
    </source>
</evidence>
<reference evidence="3 4" key="1">
    <citation type="submission" date="2020-07" db="EMBL/GenBank/DDBJ databases">
        <title>Sequencing the genomes of 1000 actinobacteria strains.</title>
        <authorList>
            <person name="Klenk H.-P."/>
        </authorList>
    </citation>
    <scope>NUCLEOTIDE SEQUENCE [LARGE SCALE GENOMIC DNA]</scope>
    <source>
        <strain evidence="3 4">DSM 26487</strain>
    </source>
</reference>
<accession>A0A7Z0DPJ8</accession>
<sequence length="129" mass="14935">MNDQYRDEDYPGAYPEQNYDGYDGDHYAEDGGYPQDYGYEEPPVEEPATERPEPKIELVDEDGIRAFELATLGWLVGFVALLPFWGLLNDRGWTWWIWTCLAAFGIGAIGIELTRRRKMRRLRAEGLQL</sequence>
<keyword evidence="2" id="KW-0472">Membrane</keyword>
<evidence type="ECO:0000256" key="2">
    <source>
        <dbReference type="SAM" id="Phobius"/>
    </source>
</evidence>
<feature type="transmembrane region" description="Helical" evidence="2">
    <location>
        <begin position="66"/>
        <end position="87"/>
    </location>
</feature>